<dbReference type="InterPro" id="IPR036388">
    <property type="entry name" value="WH-like_DNA-bd_sf"/>
</dbReference>
<comment type="caution">
    <text evidence="2">The sequence shown here is derived from an EMBL/GenBank/DDBJ whole genome shotgun (WGS) entry which is preliminary data.</text>
</comment>
<evidence type="ECO:0000256" key="1">
    <source>
        <dbReference type="ARBA" id="ARBA00023125"/>
    </source>
</evidence>
<dbReference type="SUPFAM" id="SSF46785">
    <property type="entry name" value="Winged helix' DNA-binding domain"/>
    <property type="match status" value="1"/>
</dbReference>
<organism evidence="2 3">
    <name type="scientific">Novosphingobium kalidii</name>
    <dbReference type="NCBI Taxonomy" id="3230299"/>
    <lineage>
        <taxon>Bacteria</taxon>
        <taxon>Pseudomonadati</taxon>
        <taxon>Pseudomonadota</taxon>
        <taxon>Alphaproteobacteria</taxon>
        <taxon>Sphingomonadales</taxon>
        <taxon>Sphingomonadaceae</taxon>
        <taxon>Novosphingobium</taxon>
    </lineage>
</organism>
<protein>
    <submittedName>
        <fullName evidence="2">Rrf2 family transcriptional regulator</fullName>
    </submittedName>
</protein>
<dbReference type="InterPro" id="IPR000944">
    <property type="entry name" value="Tscrpt_reg_Rrf2"/>
</dbReference>
<dbReference type="PROSITE" id="PS51197">
    <property type="entry name" value="HTH_RRF2_2"/>
    <property type="match status" value="1"/>
</dbReference>
<name>A0ABV2D6T8_9SPHN</name>
<sequence length="144" mass="14887">MVVGMQLTQHTDYGLRLLIVLARAGGGPVALTDFAAEQGLSYHHVAKVAQKLVREGFVASHRGRSGGVSLARPAEDVTVGQVVRALEKGMRIADCSGCALRGDCGTSSLLARALGAFMAVLDAATLADAARTGITHAPWAFAST</sequence>
<dbReference type="EMBL" id="JBEWLY010000027">
    <property type="protein sequence ID" value="MET1757044.1"/>
    <property type="molecule type" value="Genomic_DNA"/>
</dbReference>
<dbReference type="PANTHER" id="PTHR33221">
    <property type="entry name" value="WINGED HELIX-TURN-HELIX TRANSCRIPTIONAL REGULATOR, RRF2 FAMILY"/>
    <property type="match status" value="1"/>
</dbReference>
<dbReference type="Proteomes" id="UP001548713">
    <property type="component" value="Unassembled WGS sequence"/>
</dbReference>
<dbReference type="Gene3D" id="1.10.10.10">
    <property type="entry name" value="Winged helix-like DNA-binding domain superfamily/Winged helix DNA-binding domain"/>
    <property type="match status" value="1"/>
</dbReference>
<dbReference type="PANTHER" id="PTHR33221:SF4">
    <property type="entry name" value="HTH-TYPE TRANSCRIPTIONAL REPRESSOR NSRR"/>
    <property type="match status" value="1"/>
</dbReference>
<dbReference type="InterPro" id="IPR036390">
    <property type="entry name" value="WH_DNA-bd_sf"/>
</dbReference>
<dbReference type="RefSeq" id="WP_353985529.1">
    <property type="nucleotide sequence ID" value="NZ_JBEWLY010000027.1"/>
</dbReference>
<gene>
    <name evidence="2" type="ORF">ABVV53_16510</name>
</gene>
<proteinExistence type="predicted"/>
<evidence type="ECO:0000313" key="2">
    <source>
        <dbReference type="EMBL" id="MET1757044.1"/>
    </source>
</evidence>
<accession>A0ABV2D6T8</accession>
<evidence type="ECO:0000313" key="3">
    <source>
        <dbReference type="Proteomes" id="UP001548713"/>
    </source>
</evidence>
<dbReference type="Pfam" id="PF02082">
    <property type="entry name" value="Rrf2"/>
    <property type="match status" value="1"/>
</dbReference>
<reference evidence="2 3" key="1">
    <citation type="submission" date="2024-07" db="EMBL/GenBank/DDBJ databases">
        <title>Novosphingobium kalidii RD2P27.</title>
        <authorList>
            <person name="Sun J.-Q."/>
        </authorList>
    </citation>
    <scope>NUCLEOTIDE SEQUENCE [LARGE SCALE GENOMIC DNA]</scope>
    <source>
        <strain evidence="2 3">RD2P27</strain>
    </source>
</reference>
<keyword evidence="1" id="KW-0238">DNA-binding</keyword>
<dbReference type="NCBIfam" id="TIGR00738">
    <property type="entry name" value="rrf2_super"/>
    <property type="match status" value="1"/>
</dbReference>
<keyword evidence="3" id="KW-1185">Reference proteome</keyword>